<accession>A0A4U6VIJ9</accession>
<evidence type="ECO:0000313" key="2">
    <source>
        <dbReference type="EMBL" id="TKW27279.1"/>
    </source>
</evidence>
<gene>
    <name evidence="2" type="ORF">SEVIR_3G247333v2</name>
</gene>
<keyword evidence="3" id="KW-1185">Reference proteome</keyword>
<dbReference type="AlphaFoldDB" id="A0A4U6VIJ9"/>
<evidence type="ECO:0000313" key="3">
    <source>
        <dbReference type="Proteomes" id="UP000298652"/>
    </source>
</evidence>
<feature type="signal peptide" evidence="1">
    <location>
        <begin position="1"/>
        <end position="18"/>
    </location>
</feature>
<feature type="chain" id="PRO_5020655092" evidence="1">
    <location>
        <begin position="19"/>
        <end position="61"/>
    </location>
</feature>
<organism evidence="2 3">
    <name type="scientific">Setaria viridis</name>
    <name type="common">Green bristlegrass</name>
    <name type="synonym">Setaria italica subsp. viridis</name>
    <dbReference type="NCBI Taxonomy" id="4556"/>
    <lineage>
        <taxon>Eukaryota</taxon>
        <taxon>Viridiplantae</taxon>
        <taxon>Streptophyta</taxon>
        <taxon>Embryophyta</taxon>
        <taxon>Tracheophyta</taxon>
        <taxon>Spermatophyta</taxon>
        <taxon>Magnoliopsida</taxon>
        <taxon>Liliopsida</taxon>
        <taxon>Poales</taxon>
        <taxon>Poaceae</taxon>
        <taxon>PACMAD clade</taxon>
        <taxon>Panicoideae</taxon>
        <taxon>Panicodae</taxon>
        <taxon>Paniceae</taxon>
        <taxon>Cenchrinae</taxon>
        <taxon>Setaria</taxon>
    </lineage>
</organism>
<protein>
    <submittedName>
        <fullName evidence="2">Uncharacterized protein</fullName>
    </submittedName>
</protein>
<evidence type="ECO:0000256" key="1">
    <source>
        <dbReference type="SAM" id="SignalP"/>
    </source>
</evidence>
<dbReference type="Proteomes" id="UP000298652">
    <property type="component" value="Chromosome 3"/>
</dbReference>
<sequence>MSVSARMELLFIAGTCLASSVASMQAGDDYSYSACLIHLLRLERISKPIGVLYFNVYYRRF</sequence>
<dbReference type="EMBL" id="CM016554">
    <property type="protein sequence ID" value="TKW27279.1"/>
    <property type="molecule type" value="Genomic_DNA"/>
</dbReference>
<name>A0A4U6VIJ9_SETVI</name>
<proteinExistence type="predicted"/>
<keyword evidence="1" id="KW-0732">Signal</keyword>
<reference evidence="2" key="1">
    <citation type="submission" date="2019-03" db="EMBL/GenBank/DDBJ databases">
        <title>WGS assembly of Setaria viridis.</title>
        <authorList>
            <person name="Huang P."/>
            <person name="Jenkins J."/>
            <person name="Grimwood J."/>
            <person name="Barry K."/>
            <person name="Healey A."/>
            <person name="Mamidi S."/>
            <person name="Sreedasyam A."/>
            <person name="Shu S."/>
            <person name="Feldman M."/>
            <person name="Wu J."/>
            <person name="Yu Y."/>
            <person name="Chen C."/>
            <person name="Johnson J."/>
            <person name="Rokhsar D."/>
            <person name="Baxter I."/>
            <person name="Schmutz J."/>
            <person name="Brutnell T."/>
            <person name="Kellogg E."/>
        </authorList>
    </citation>
    <scope>NUCLEOTIDE SEQUENCE [LARGE SCALE GENOMIC DNA]</scope>
</reference>
<dbReference type="Gramene" id="TKW27279">
    <property type="protein sequence ID" value="TKW27279"/>
    <property type="gene ID" value="SEVIR_3G247333v2"/>
</dbReference>